<dbReference type="EMBL" id="CP124577">
    <property type="protein sequence ID" value="WZE66407.1"/>
    <property type="molecule type" value="Genomic_DNA"/>
</dbReference>
<reference evidence="12" key="1">
    <citation type="submission" date="2023-04" db="EMBL/GenBank/DDBJ databases">
        <title>Macrococci isolated from food, foodproducing animals, and human clinical materials.</title>
        <authorList>
            <person name="Maslanova I."/>
            <person name="Svec P."/>
            <person name="Sedlacek I."/>
            <person name="Novakova D."/>
            <person name="Keller J.E."/>
            <person name="Schwendener S."/>
            <person name="Finstrlova A."/>
            <person name="Botka T."/>
            <person name="Kovarovic V."/>
            <person name="Petras P."/>
            <person name="Perreten V."/>
            <person name="Pantucek R."/>
        </authorList>
    </citation>
    <scope>NUCLEOTIDE SEQUENCE</scope>
    <source>
        <strain evidence="12">NRL/St 21/332</strain>
    </source>
</reference>
<protein>
    <recommendedName>
        <fullName evidence="7">Response regulator SaeR</fullName>
    </recommendedName>
</protein>
<name>A0AAU6R8Q4_9STAP</name>
<dbReference type="InterPro" id="IPR001867">
    <property type="entry name" value="OmpR/PhoB-type_DNA-bd"/>
</dbReference>
<dbReference type="SMART" id="SM00862">
    <property type="entry name" value="Trans_reg_C"/>
    <property type="match status" value="1"/>
</dbReference>
<dbReference type="AlphaFoldDB" id="A0AAU6R8Q4"/>
<keyword evidence="2" id="KW-0716">Sensory transduction</keyword>
<evidence type="ECO:0000259" key="11">
    <source>
        <dbReference type="PROSITE" id="PS51755"/>
    </source>
</evidence>
<evidence type="ECO:0000259" key="10">
    <source>
        <dbReference type="PROSITE" id="PS50110"/>
    </source>
</evidence>
<dbReference type="Gene3D" id="3.40.50.2300">
    <property type="match status" value="1"/>
</dbReference>
<keyword evidence="5 9" id="KW-0238">DNA-binding</keyword>
<evidence type="ECO:0000256" key="9">
    <source>
        <dbReference type="PROSITE-ProRule" id="PRU01091"/>
    </source>
</evidence>
<dbReference type="SUPFAM" id="SSF52172">
    <property type="entry name" value="CheY-like"/>
    <property type="match status" value="1"/>
</dbReference>
<dbReference type="Pfam" id="PF00072">
    <property type="entry name" value="Response_reg"/>
    <property type="match status" value="1"/>
</dbReference>
<evidence type="ECO:0000256" key="3">
    <source>
        <dbReference type="ARBA" id="ARBA00023012"/>
    </source>
</evidence>
<evidence type="ECO:0000256" key="2">
    <source>
        <dbReference type="ARBA" id="ARBA00022606"/>
    </source>
</evidence>
<evidence type="ECO:0000313" key="12">
    <source>
        <dbReference type="EMBL" id="WZE66407.1"/>
    </source>
</evidence>
<dbReference type="RefSeq" id="WP_420493958.1">
    <property type="nucleotide sequence ID" value="NZ_CP124577.1"/>
</dbReference>
<evidence type="ECO:0000256" key="4">
    <source>
        <dbReference type="ARBA" id="ARBA00023015"/>
    </source>
</evidence>
<dbReference type="PROSITE" id="PS50110">
    <property type="entry name" value="RESPONSE_REGULATORY"/>
    <property type="match status" value="1"/>
</dbReference>
<dbReference type="GO" id="GO:0000156">
    <property type="term" value="F:phosphorelay response regulator activity"/>
    <property type="evidence" value="ECO:0007669"/>
    <property type="project" value="TreeGrafter"/>
</dbReference>
<dbReference type="Gene3D" id="1.10.10.10">
    <property type="entry name" value="Winged helix-like DNA-binding domain superfamily/Winged helix DNA-binding domain"/>
    <property type="match status" value="1"/>
</dbReference>
<dbReference type="GO" id="GO:0005829">
    <property type="term" value="C:cytosol"/>
    <property type="evidence" value="ECO:0007669"/>
    <property type="project" value="TreeGrafter"/>
</dbReference>
<dbReference type="PROSITE" id="PS51755">
    <property type="entry name" value="OMPR_PHOB"/>
    <property type="match status" value="1"/>
</dbReference>
<dbReference type="SMART" id="SM00448">
    <property type="entry name" value="REC"/>
    <property type="match status" value="1"/>
</dbReference>
<evidence type="ECO:0000256" key="1">
    <source>
        <dbReference type="ARBA" id="ARBA00022553"/>
    </source>
</evidence>
<evidence type="ECO:0000256" key="5">
    <source>
        <dbReference type="ARBA" id="ARBA00023125"/>
    </source>
</evidence>
<dbReference type="GO" id="GO:0032993">
    <property type="term" value="C:protein-DNA complex"/>
    <property type="evidence" value="ECO:0007669"/>
    <property type="project" value="TreeGrafter"/>
</dbReference>
<keyword evidence="1 8" id="KW-0597">Phosphoprotein</keyword>
<dbReference type="Pfam" id="PF00486">
    <property type="entry name" value="Trans_reg_C"/>
    <property type="match status" value="1"/>
</dbReference>
<dbReference type="PANTHER" id="PTHR48111:SF2">
    <property type="entry name" value="RESPONSE REGULATOR SAER"/>
    <property type="match status" value="1"/>
</dbReference>
<accession>A0AAU6R8Q4</accession>
<dbReference type="GO" id="GO:0000976">
    <property type="term" value="F:transcription cis-regulatory region binding"/>
    <property type="evidence" value="ECO:0007669"/>
    <property type="project" value="TreeGrafter"/>
</dbReference>
<organism evidence="12">
    <name type="scientific">Macrococcus psychrotolerans</name>
    <dbReference type="NCBI Taxonomy" id="3039389"/>
    <lineage>
        <taxon>Bacteria</taxon>
        <taxon>Bacillati</taxon>
        <taxon>Bacillota</taxon>
        <taxon>Bacilli</taxon>
        <taxon>Bacillales</taxon>
        <taxon>Staphylococcaceae</taxon>
        <taxon>Macrococcus</taxon>
    </lineage>
</organism>
<dbReference type="InterPro" id="IPR011006">
    <property type="entry name" value="CheY-like_superfamily"/>
</dbReference>
<dbReference type="CDD" id="cd17574">
    <property type="entry name" value="REC_OmpR"/>
    <property type="match status" value="1"/>
</dbReference>
<gene>
    <name evidence="12" type="ORF">QA541_09390</name>
</gene>
<sequence length="229" mass="25996">MSKTYLKGEVMAHILIIEDDRDIADLLALTLSGHYDVTVAHDGKEGYMYIKEQAFDLILLDLMMPYMNGKTLLGEIKHHTNTKVIIITAKHELEHKVNLLTLGADDYITKPFYQEEVLARVMVQLRNVEKGGSLITHRALELDTEKREVTLNNKGIQLTNSEFDILTILMKHPEVPLSKQKIFNALGNGTYVGDDNTVSVHVSNIRKKFSQITDEPYIKTVWGIGFMLI</sequence>
<dbReference type="Gene3D" id="6.10.250.690">
    <property type="match status" value="1"/>
</dbReference>
<proteinExistence type="predicted"/>
<dbReference type="PANTHER" id="PTHR48111">
    <property type="entry name" value="REGULATOR OF RPOS"/>
    <property type="match status" value="1"/>
</dbReference>
<evidence type="ECO:0000256" key="7">
    <source>
        <dbReference type="ARBA" id="ARBA00040348"/>
    </source>
</evidence>
<feature type="modified residue" description="4-aspartylphosphate" evidence="8">
    <location>
        <position position="61"/>
    </location>
</feature>
<feature type="domain" description="Response regulatory" evidence="10">
    <location>
        <begin position="13"/>
        <end position="125"/>
    </location>
</feature>
<evidence type="ECO:0000256" key="6">
    <source>
        <dbReference type="ARBA" id="ARBA00023163"/>
    </source>
</evidence>
<feature type="DNA-binding region" description="OmpR/PhoB-type" evidence="9">
    <location>
        <begin position="132"/>
        <end position="229"/>
    </location>
</feature>
<dbReference type="InterPro" id="IPR039420">
    <property type="entry name" value="WalR-like"/>
</dbReference>
<dbReference type="GO" id="GO:0006355">
    <property type="term" value="P:regulation of DNA-templated transcription"/>
    <property type="evidence" value="ECO:0007669"/>
    <property type="project" value="InterPro"/>
</dbReference>
<keyword evidence="3" id="KW-0902">Two-component regulatory system</keyword>
<keyword evidence="6" id="KW-0804">Transcription</keyword>
<dbReference type="CDD" id="cd00383">
    <property type="entry name" value="trans_reg_C"/>
    <property type="match status" value="1"/>
</dbReference>
<feature type="domain" description="OmpR/PhoB-type" evidence="11">
    <location>
        <begin position="132"/>
        <end position="229"/>
    </location>
</feature>
<dbReference type="InterPro" id="IPR036388">
    <property type="entry name" value="WH-like_DNA-bd_sf"/>
</dbReference>
<evidence type="ECO:0000256" key="8">
    <source>
        <dbReference type="PROSITE-ProRule" id="PRU00169"/>
    </source>
</evidence>
<keyword evidence="4" id="KW-0805">Transcription regulation</keyword>
<dbReference type="InterPro" id="IPR001789">
    <property type="entry name" value="Sig_transdc_resp-reg_receiver"/>
</dbReference>